<feature type="compositionally biased region" description="Acidic residues" evidence="1">
    <location>
        <begin position="30"/>
        <end position="48"/>
    </location>
</feature>
<dbReference type="EMBL" id="NMUH01000775">
    <property type="protein sequence ID" value="MQL84629.1"/>
    <property type="molecule type" value="Genomic_DNA"/>
</dbReference>
<dbReference type="Pfam" id="PF21235">
    <property type="entry name" value="UBA_ARI1"/>
    <property type="match status" value="1"/>
</dbReference>
<keyword evidence="4" id="KW-1185">Reference proteome</keyword>
<protein>
    <recommendedName>
        <fullName evidence="2">E3 ubiquitin-protein ligase ARIH1-like UBA-like domain-containing protein</fullName>
    </recommendedName>
</protein>
<evidence type="ECO:0000313" key="4">
    <source>
        <dbReference type="Proteomes" id="UP000652761"/>
    </source>
</evidence>
<dbReference type="InterPro" id="IPR013083">
    <property type="entry name" value="Znf_RING/FYVE/PHD"/>
</dbReference>
<name>A0A843UYH6_COLES</name>
<accession>A0A843UYH6</accession>
<evidence type="ECO:0000259" key="2">
    <source>
        <dbReference type="Pfam" id="PF21235"/>
    </source>
</evidence>
<dbReference type="OrthoDB" id="1721571at2759"/>
<sequence>MDSEDGVHDTNDLKTVDDDFYSGGTGSGTEEGDGDYDFVENDSDESDDAVSHRHQNYLILSEADIRQHQEEDINRISQVLSIPKVDACILLRIYKWSVSKVHDAWFADEESVRKAMGLLEKAIEMPKTRELTCGICFEDYSHNKMSSAACGHPFCDTCWRATLLLSILDAYSLIMSQEIQLLKNKAHSHHKSDVHALAASPSHNIVFSTDSDGQDVALHDDGMRIRARARRKFLKFVNVYGIF</sequence>
<feature type="domain" description="E3 ubiquitin-protein ligase ARIH1-like UBA-like" evidence="2">
    <location>
        <begin position="67"/>
        <end position="106"/>
    </location>
</feature>
<feature type="compositionally biased region" description="Basic and acidic residues" evidence="1">
    <location>
        <begin position="1"/>
        <end position="17"/>
    </location>
</feature>
<dbReference type="SUPFAM" id="SSF57850">
    <property type="entry name" value="RING/U-box"/>
    <property type="match status" value="1"/>
</dbReference>
<evidence type="ECO:0000313" key="3">
    <source>
        <dbReference type="EMBL" id="MQL84629.1"/>
    </source>
</evidence>
<feature type="region of interest" description="Disordered" evidence="1">
    <location>
        <begin position="1"/>
        <end position="50"/>
    </location>
</feature>
<dbReference type="AlphaFoldDB" id="A0A843UYH6"/>
<organism evidence="3 4">
    <name type="scientific">Colocasia esculenta</name>
    <name type="common">Wild taro</name>
    <name type="synonym">Arum esculentum</name>
    <dbReference type="NCBI Taxonomy" id="4460"/>
    <lineage>
        <taxon>Eukaryota</taxon>
        <taxon>Viridiplantae</taxon>
        <taxon>Streptophyta</taxon>
        <taxon>Embryophyta</taxon>
        <taxon>Tracheophyta</taxon>
        <taxon>Spermatophyta</taxon>
        <taxon>Magnoliopsida</taxon>
        <taxon>Liliopsida</taxon>
        <taxon>Araceae</taxon>
        <taxon>Aroideae</taxon>
        <taxon>Colocasieae</taxon>
        <taxon>Colocasia</taxon>
    </lineage>
</organism>
<dbReference type="InterPro" id="IPR048962">
    <property type="entry name" value="ARIH1-like_UBL"/>
</dbReference>
<comment type="caution">
    <text evidence="3">The sequence shown here is derived from an EMBL/GenBank/DDBJ whole genome shotgun (WGS) entry which is preliminary data.</text>
</comment>
<gene>
    <name evidence="3" type="ORF">Taro_017138</name>
</gene>
<dbReference type="Gene3D" id="3.30.40.10">
    <property type="entry name" value="Zinc/RING finger domain, C3HC4 (zinc finger)"/>
    <property type="match status" value="1"/>
</dbReference>
<proteinExistence type="predicted"/>
<evidence type="ECO:0000256" key="1">
    <source>
        <dbReference type="SAM" id="MobiDB-lite"/>
    </source>
</evidence>
<dbReference type="Proteomes" id="UP000652761">
    <property type="component" value="Unassembled WGS sequence"/>
</dbReference>
<reference evidence="3" key="1">
    <citation type="submission" date="2017-07" db="EMBL/GenBank/DDBJ databases">
        <title>Taro Niue Genome Assembly and Annotation.</title>
        <authorList>
            <person name="Atibalentja N."/>
            <person name="Keating K."/>
            <person name="Fields C.J."/>
        </authorList>
    </citation>
    <scope>NUCLEOTIDE SEQUENCE</scope>
    <source>
        <strain evidence="3">Niue_2</strain>
        <tissue evidence="3">Leaf</tissue>
    </source>
</reference>